<dbReference type="AlphaFoldDB" id="A0A812NNH2"/>
<gene>
    <name evidence="4" type="ORF">SPIL2461_LOCUS6679</name>
</gene>
<dbReference type="InterPro" id="IPR009071">
    <property type="entry name" value="HMG_box_dom"/>
</dbReference>
<dbReference type="Gene3D" id="1.10.30.10">
    <property type="entry name" value="High mobility group box domain"/>
    <property type="match status" value="1"/>
</dbReference>
<protein>
    <recommendedName>
        <fullName evidence="3">HMG box domain-containing protein</fullName>
    </recommendedName>
</protein>
<dbReference type="Proteomes" id="UP000649617">
    <property type="component" value="Unassembled WGS sequence"/>
</dbReference>
<dbReference type="PROSITE" id="PS50118">
    <property type="entry name" value="HMG_BOX_2"/>
    <property type="match status" value="1"/>
</dbReference>
<dbReference type="InterPro" id="IPR036910">
    <property type="entry name" value="HMG_box_dom_sf"/>
</dbReference>
<name>A0A812NNH2_SYMPI</name>
<feature type="DNA-binding region" description="HMG box" evidence="1">
    <location>
        <begin position="684"/>
        <end position="755"/>
    </location>
</feature>
<comment type="caution">
    <text evidence="4">The sequence shown here is derived from an EMBL/GenBank/DDBJ whole genome shotgun (WGS) entry which is preliminary data.</text>
</comment>
<organism evidence="4 5">
    <name type="scientific">Symbiodinium pilosum</name>
    <name type="common">Dinoflagellate</name>
    <dbReference type="NCBI Taxonomy" id="2952"/>
    <lineage>
        <taxon>Eukaryota</taxon>
        <taxon>Sar</taxon>
        <taxon>Alveolata</taxon>
        <taxon>Dinophyceae</taxon>
        <taxon>Suessiales</taxon>
        <taxon>Symbiodiniaceae</taxon>
        <taxon>Symbiodinium</taxon>
    </lineage>
</organism>
<dbReference type="GO" id="GO:0005634">
    <property type="term" value="C:nucleus"/>
    <property type="evidence" value="ECO:0007669"/>
    <property type="project" value="UniProtKB-UniRule"/>
</dbReference>
<feature type="non-terminal residue" evidence="4">
    <location>
        <position position="1065"/>
    </location>
</feature>
<dbReference type="CDD" id="cd00084">
    <property type="entry name" value="HMG-box_SF"/>
    <property type="match status" value="1"/>
</dbReference>
<keyword evidence="1" id="KW-0238">DNA-binding</keyword>
<evidence type="ECO:0000256" key="2">
    <source>
        <dbReference type="SAM" id="MobiDB-lite"/>
    </source>
</evidence>
<accession>A0A812NNH2</accession>
<feature type="region of interest" description="Disordered" evidence="2">
    <location>
        <begin position="92"/>
        <end position="111"/>
    </location>
</feature>
<feature type="region of interest" description="Disordered" evidence="2">
    <location>
        <begin position="762"/>
        <end position="781"/>
    </location>
</feature>
<feature type="compositionally biased region" description="Basic and acidic residues" evidence="2">
    <location>
        <begin position="1034"/>
        <end position="1051"/>
    </location>
</feature>
<feature type="non-terminal residue" evidence="4">
    <location>
        <position position="1"/>
    </location>
</feature>
<evidence type="ECO:0000256" key="1">
    <source>
        <dbReference type="PROSITE-ProRule" id="PRU00267"/>
    </source>
</evidence>
<sequence>QEFYEFANAQGELTGFSATRRKDTALKRFRVIGLLSFLKSQKARLLEWLERDQPLHGIFVRTSDDTNVYTSPETGPSVDLDGLEAVDNAGAEAAEEEEGVEGAGRKASVGRTGRRKVSPLLGIMQWATLRRRDGTVESVQLHVPSQVPMRPRYLTEQIVGLCADTMGQANTWEALSQMSTDALAANVLVAALEQRAYIEKRRQEGLVRFSNATKGSQFRQRLDNTLTAIVARAERREVTQVPRTTQELEHRHASILQLCSSDLTEDDKALILRMINDDWREQLVAQGKLLHICPPGCCSNQKAFRQNLKAALNALFASLFTPPLLYRWKGFDVAAQYVTRGLAVRGLLRYIWQQCKNEQADILPDLLEANLAMDEDNPDVAPAIKQQIRVAKVMQLLNEHDSLARFAQSLVVTDPLSSYMEKVSFTEVARARLRLKNRGLTLSDSACRNANVDDLAKLTREIITGETGWCVIDDFQRLLEAPSTADVWFPSLGVQKQDSVELLLIGVADAYRRLVMPYECLPWQLFQVVGQVLFQWVLDDAEQAVLDDAVRLARQLTRVSHIQVLLRDVLNQLPSSSVDIERQHANLLVDAGAHKSVPSRPSTIQSDSLVTNVYLDHAGLKQHVEAEIMGKAGKRVKMVLRARMVETSAPGAGVALRRAGLASDGTVKRRAGMLKGLLSEAHVKPRRVSAYNAFQQSMKRLGGNAYCTAARQSFRFGRLTDQESKSVQKSLGDQWKGLSKEEKAVYQERADEMQAARTALSQTALQSRNAQQEADAQSSLSVSQIKRLNGARLEKSLNHVAEHPAWHHGLGLGDHISALRAELVMDCSGNENRADLRAEFDAVFGFDTQILSNPKKSPPFLRARVTAHAGLCCAEPHFSVLQKLASEFDTSLHAKKLGTSPSLVRFVSGDHKVWLLLSAVMRRPVSHVGTQVARTGSELRLKLRNGRLQVCTVHQLLRTLLSRHVAGGQAADQLGVEVTFFPEITIADAELVYFVVPEDEDAAAVVHLGSWRVAEHRAAPRAEARLPFGLKMPDPTDSRPRKQAKRDEKRCGGAGDLSTQHHSFI</sequence>
<dbReference type="GO" id="GO:0003677">
    <property type="term" value="F:DNA binding"/>
    <property type="evidence" value="ECO:0007669"/>
    <property type="project" value="UniProtKB-UniRule"/>
</dbReference>
<evidence type="ECO:0000313" key="4">
    <source>
        <dbReference type="EMBL" id="CAE7296515.1"/>
    </source>
</evidence>
<evidence type="ECO:0000313" key="5">
    <source>
        <dbReference type="Proteomes" id="UP000649617"/>
    </source>
</evidence>
<dbReference type="OrthoDB" id="447820at2759"/>
<dbReference type="EMBL" id="CAJNIZ010010210">
    <property type="protein sequence ID" value="CAE7296515.1"/>
    <property type="molecule type" value="Genomic_DNA"/>
</dbReference>
<dbReference type="SUPFAM" id="SSF47095">
    <property type="entry name" value="HMG-box"/>
    <property type="match status" value="1"/>
</dbReference>
<keyword evidence="1" id="KW-0539">Nucleus</keyword>
<proteinExistence type="predicted"/>
<keyword evidence="5" id="KW-1185">Reference proteome</keyword>
<feature type="domain" description="HMG box" evidence="3">
    <location>
        <begin position="684"/>
        <end position="755"/>
    </location>
</feature>
<reference evidence="4" key="1">
    <citation type="submission" date="2021-02" db="EMBL/GenBank/DDBJ databases">
        <authorList>
            <person name="Dougan E. K."/>
            <person name="Rhodes N."/>
            <person name="Thang M."/>
            <person name="Chan C."/>
        </authorList>
    </citation>
    <scope>NUCLEOTIDE SEQUENCE</scope>
</reference>
<evidence type="ECO:0000259" key="3">
    <source>
        <dbReference type="PROSITE" id="PS50118"/>
    </source>
</evidence>
<feature type="region of interest" description="Disordered" evidence="2">
    <location>
        <begin position="1026"/>
        <end position="1065"/>
    </location>
</feature>